<dbReference type="OrthoDB" id="9811000at2"/>
<dbReference type="Gene3D" id="3.40.50.150">
    <property type="entry name" value="Vaccinia Virus protein VP39"/>
    <property type="match status" value="1"/>
</dbReference>
<dbReference type="GO" id="GO:0008168">
    <property type="term" value="F:methyltransferase activity"/>
    <property type="evidence" value="ECO:0007669"/>
    <property type="project" value="UniProtKB-KW"/>
</dbReference>
<gene>
    <name evidence="2" type="ordered locus">Deba_3247</name>
</gene>
<dbReference type="Proteomes" id="UP000009047">
    <property type="component" value="Chromosome"/>
</dbReference>
<reference evidence="2 3" key="1">
    <citation type="journal article" date="2010" name="Stand. Genomic Sci.">
        <title>Complete genome sequence of Desulfarculus baarsii type strain (2st14).</title>
        <authorList>
            <person name="Sun H."/>
            <person name="Spring S."/>
            <person name="Lapidus A."/>
            <person name="Davenport K."/>
            <person name="Del Rio T.G."/>
            <person name="Tice H."/>
            <person name="Nolan M."/>
            <person name="Copeland A."/>
            <person name="Cheng J.F."/>
            <person name="Lucas S."/>
            <person name="Tapia R."/>
            <person name="Goodwin L."/>
            <person name="Pitluck S."/>
            <person name="Ivanova N."/>
            <person name="Pagani I."/>
            <person name="Mavromatis K."/>
            <person name="Ovchinnikova G."/>
            <person name="Pati A."/>
            <person name="Chen A."/>
            <person name="Palaniappan K."/>
            <person name="Hauser L."/>
            <person name="Chang Y.J."/>
            <person name="Jeffries C.D."/>
            <person name="Detter J.C."/>
            <person name="Han C."/>
            <person name="Rohde M."/>
            <person name="Brambilla E."/>
            <person name="Goker M."/>
            <person name="Woyke T."/>
            <person name="Bristow J."/>
            <person name="Eisen J.A."/>
            <person name="Markowitz V."/>
            <person name="Hugenholtz P."/>
            <person name="Kyrpides N.C."/>
            <person name="Klenk H.P."/>
            <person name="Land M."/>
        </authorList>
    </citation>
    <scope>NUCLEOTIDE SEQUENCE [LARGE SCALE GENOMIC DNA]</scope>
    <source>
        <strain evidence="3">ATCC 33931 / DSM 2075 / LMG 7858 / VKM B-1802 / 2st14</strain>
    </source>
</reference>
<keyword evidence="2" id="KW-0489">Methyltransferase</keyword>
<accession>E1QM15</accession>
<evidence type="ECO:0000313" key="2">
    <source>
        <dbReference type="EMBL" id="ADK86600.1"/>
    </source>
</evidence>
<dbReference type="SUPFAM" id="SSF53335">
    <property type="entry name" value="S-adenosyl-L-methionine-dependent methyltransferases"/>
    <property type="match status" value="1"/>
</dbReference>
<dbReference type="STRING" id="644282.Deba_3247"/>
<dbReference type="HOGENOM" id="CLU_073559_0_0_7"/>
<dbReference type="CDD" id="cd02440">
    <property type="entry name" value="AdoMet_MTases"/>
    <property type="match status" value="1"/>
</dbReference>
<name>E1QM15_DESB2</name>
<dbReference type="EMBL" id="CP002085">
    <property type="protein sequence ID" value="ADK86600.1"/>
    <property type="molecule type" value="Genomic_DNA"/>
</dbReference>
<dbReference type="InterPro" id="IPR029063">
    <property type="entry name" value="SAM-dependent_MTases_sf"/>
</dbReference>
<evidence type="ECO:0000259" key="1">
    <source>
        <dbReference type="Pfam" id="PF13649"/>
    </source>
</evidence>
<dbReference type="AlphaFoldDB" id="E1QM15"/>
<keyword evidence="2" id="KW-0808">Transferase</keyword>
<dbReference type="RefSeq" id="WP_013260036.1">
    <property type="nucleotide sequence ID" value="NC_014365.1"/>
</dbReference>
<feature type="domain" description="Methyltransferase" evidence="1">
    <location>
        <begin position="41"/>
        <end position="134"/>
    </location>
</feature>
<dbReference type="eggNOG" id="COG2230">
    <property type="taxonomic scope" value="Bacteria"/>
</dbReference>
<organism evidence="2 3">
    <name type="scientific">Desulfarculus baarsii (strain ATCC 33931 / DSM 2075 / LMG 7858 / VKM B-1802 / 2st14)</name>
    <dbReference type="NCBI Taxonomy" id="644282"/>
    <lineage>
        <taxon>Bacteria</taxon>
        <taxon>Pseudomonadati</taxon>
        <taxon>Thermodesulfobacteriota</taxon>
        <taxon>Desulfarculia</taxon>
        <taxon>Desulfarculales</taxon>
        <taxon>Desulfarculaceae</taxon>
        <taxon>Desulfarculus</taxon>
    </lineage>
</organism>
<proteinExistence type="predicted"/>
<protein>
    <submittedName>
        <fullName evidence="2">Methyltransferase type 11</fullName>
    </submittedName>
</protein>
<dbReference type="Pfam" id="PF13649">
    <property type="entry name" value="Methyltransf_25"/>
    <property type="match status" value="1"/>
</dbReference>
<dbReference type="KEGG" id="dbr:Deba_3247"/>
<dbReference type="GO" id="GO:0032259">
    <property type="term" value="P:methylation"/>
    <property type="evidence" value="ECO:0007669"/>
    <property type="project" value="UniProtKB-KW"/>
</dbReference>
<dbReference type="InterPro" id="IPR041698">
    <property type="entry name" value="Methyltransf_25"/>
</dbReference>
<evidence type="ECO:0000313" key="3">
    <source>
        <dbReference type="Proteomes" id="UP000009047"/>
    </source>
</evidence>
<keyword evidence="3" id="KW-1185">Reference proteome</keyword>
<sequence>MDQMQALFLLHEGLAQCGPGSDAETMRAVQLLPPLPPAPRIVDLGCGTGRQSLVLARALGPLEAVDIHQPFLDELTARAQAQGLAGRVATRRADMAAPGYAPASLDLIWSEGAIYVLGFGRGLALWRPMLRDGGLLAVTELSWLVDDPPAEAAAHWGQAYPGMAGVAQNLATARQAGFAVVAHFALSAEAWLDGYYGPLVRRMAELTPLARQELALAQALDETRLELDLYRRHGQAYGYVFYILRKSPHDPSRQA</sequence>